<evidence type="ECO:0000313" key="3">
    <source>
        <dbReference type="Proteomes" id="UP000386847"/>
    </source>
</evidence>
<keyword evidence="3" id="KW-1185">Reference proteome</keyword>
<name>A0A5Q2FGA6_9ACTN</name>
<dbReference type="AlphaFoldDB" id="A0A5Q2FGA6"/>
<protein>
    <submittedName>
        <fullName evidence="2">DUF2207 domain-containing protein</fullName>
    </submittedName>
</protein>
<dbReference type="InterPro" id="IPR048389">
    <property type="entry name" value="YciQ-like_C"/>
</dbReference>
<evidence type="ECO:0000313" key="2">
    <source>
        <dbReference type="EMBL" id="QGF23336.1"/>
    </source>
</evidence>
<sequence length="211" mass="22394">MVPAPPARQERAQRCRTVGPGHRWCRRDGRGRGGPGVVGALLTLLSAGAWARWGRVRPGRTAEGTAVRIQALAFEEYLRTAEADQIRFEEAGDIFSRYLPYAIVFGVADHWAKVFGEVAAKAQLAGYDQLDFGLDWIDMVILADLLDVPELAFLVGEGLAELVGGLDVSGVADAVGGGLEAFTDGVSSFVDSTGGLDSLGDGCDGCDFDFS</sequence>
<evidence type="ECO:0000259" key="1">
    <source>
        <dbReference type="Pfam" id="PF20990"/>
    </source>
</evidence>
<dbReference type="Proteomes" id="UP000386847">
    <property type="component" value="Chromosome"/>
</dbReference>
<organism evidence="2 3">
    <name type="scientific">Raineyella fluvialis</name>
    <dbReference type="NCBI Taxonomy" id="2662261"/>
    <lineage>
        <taxon>Bacteria</taxon>
        <taxon>Bacillati</taxon>
        <taxon>Actinomycetota</taxon>
        <taxon>Actinomycetes</taxon>
        <taxon>Propionibacteriales</taxon>
        <taxon>Propionibacteriaceae</taxon>
        <taxon>Raineyella</taxon>
    </lineage>
</organism>
<gene>
    <name evidence="2" type="ORF">Rai3103_06290</name>
</gene>
<accession>A0A5Q2FGA6</accession>
<reference evidence="2 3" key="1">
    <citation type="submission" date="2019-10" db="EMBL/GenBank/DDBJ databases">
        <title>Genomic analysis of Raineyella sp. CBA3103.</title>
        <authorList>
            <person name="Roh S.W."/>
        </authorList>
    </citation>
    <scope>NUCLEOTIDE SEQUENCE [LARGE SCALE GENOMIC DNA]</scope>
    <source>
        <strain evidence="2 3">CBA3103</strain>
    </source>
</reference>
<dbReference type="KEGG" id="rain:Rai3103_06290"/>
<proteinExistence type="predicted"/>
<feature type="domain" description="Predicted membrane protein YciQ-like C-terminal" evidence="1">
    <location>
        <begin position="36"/>
        <end position="115"/>
    </location>
</feature>
<dbReference type="EMBL" id="CP045725">
    <property type="protein sequence ID" value="QGF23336.1"/>
    <property type="molecule type" value="Genomic_DNA"/>
</dbReference>
<dbReference type="Pfam" id="PF20990">
    <property type="entry name" value="DUF2207_C"/>
    <property type="match status" value="1"/>
</dbReference>